<accession>A0AAV2DQB7</accession>
<dbReference type="InterPro" id="IPR053781">
    <property type="entry name" value="F-box_AtFBL13-like"/>
</dbReference>
<organism evidence="2 3">
    <name type="scientific">Linum trigynum</name>
    <dbReference type="NCBI Taxonomy" id="586398"/>
    <lineage>
        <taxon>Eukaryota</taxon>
        <taxon>Viridiplantae</taxon>
        <taxon>Streptophyta</taxon>
        <taxon>Embryophyta</taxon>
        <taxon>Tracheophyta</taxon>
        <taxon>Spermatophyta</taxon>
        <taxon>Magnoliopsida</taxon>
        <taxon>eudicotyledons</taxon>
        <taxon>Gunneridae</taxon>
        <taxon>Pentapetalae</taxon>
        <taxon>rosids</taxon>
        <taxon>fabids</taxon>
        <taxon>Malpighiales</taxon>
        <taxon>Linaceae</taxon>
        <taxon>Linum</taxon>
    </lineage>
</organism>
<dbReference type="InterPro" id="IPR001810">
    <property type="entry name" value="F-box_dom"/>
</dbReference>
<dbReference type="InterPro" id="IPR053197">
    <property type="entry name" value="F-box_SCFL_complex_component"/>
</dbReference>
<feature type="domain" description="F-box" evidence="1">
    <location>
        <begin position="21"/>
        <end position="61"/>
    </location>
</feature>
<dbReference type="CDD" id="cd22160">
    <property type="entry name" value="F-box_AtFBL13-like"/>
    <property type="match status" value="1"/>
</dbReference>
<dbReference type="PANTHER" id="PTHR34223:SF51">
    <property type="entry name" value="OS06G0556300 PROTEIN"/>
    <property type="match status" value="1"/>
</dbReference>
<evidence type="ECO:0000259" key="1">
    <source>
        <dbReference type="Pfam" id="PF00646"/>
    </source>
</evidence>
<protein>
    <recommendedName>
        <fullName evidence="1">F-box domain-containing protein</fullName>
    </recommendedName>
</protein>
<reference evidence="2 3" key="1">
    <citation type="submission" date="2024-04" db="EMBL/GenBank/DDBJ databases">
        <authorList>
            <person name="Fracassetti M."/>
        </authorList>
    </citation>
    <scope>NUCLEOTIDE SEQUENCE [LARGE SCALE GENOMIC DNA]</scope>
</reference>
<evidence type="ECO:0000313" key="3">
    <source>
        <dbReference type="Proteomes" id="UP001497516"/>
    </source>
</evidence>
<dbReference type="PANTHER" id="PTHR34223">
    <property type="entry name" value="OS11G0201299 PROTEIN"/>
    <property type="match status" value="1"/>
</dbReference>
<dbReference type="AlphaFoldDB" id="A0AAV2DQB7"/>
<dbReference type="Pfam" id="PF00646">
    <property type="entry name" value="F-box"/>
    <property type="match status" value="1"/>
</dbReference>
<dbReference type="SUPFAM" id="SSF81383">
    <property type="entry name" value="F-box domain"/>
    <property type="match status" value="1"/>
</dbReference>
<dbReference type="EMBL" id="OZ034816">
    <property type="protein sequence ID" value="CAL1375717.1"/>
    <property type="molecule type" value="Genomic_DNA"/>
</dbReference>
<dbReference type="InterPro" id="IPR036047">
    <property type="entry name" value="F-box-like_dom_sf"/>
</dbReference>
<name>A0AAV2DQB7_9ROSI</name>
<proteinExistence type="predicted"/>
<sequence>MAEKDSKQAKISDHEEQVDRLSALPDEILHQILYRFATKFAGTTSVLSSRWRSLWKSAPFLNLDSDPYRGSKSGNSDFENFVGTVLSLRDRVADVDSFRFVYVFPLRRRTDCDPLNSAIDYAVAHKVKYCLLYLRAAQGNLSIFPQSIFLCKSLKILRLRGGYGAFRFKPSKLAKALSASNLKTLYLDYCKFKGCQGMNVRTFRSRTFGSIPLKQGSGLRFVLQS</sequence>
<gene>
    <name evidence="2" type="ORF">LTRI10_LOCUS17499</name>
</gene>
<dbReference type="Proteomes" id="UP001497516">
    <property type="component" value="Chromosome 3"/>
</dbReference>
<keyword evidence="3" id="KW-1185">Reference proteome</keyword>
<evidence type="ECO:0000313" key="2">
    <source>
        <dbReference type="EMBL" id="CAL1375717.1"/>
    </source>
</evidence>